<accession>A0A1F5VNT7</accession>
<dbReference type="EMBL" id="MFGW01000120">
    <property type="protein sequence ID" value="OGF65067.1"/>
    <property type="molecule type" value="Genomic_DNA"/>
</dbReference>
<gene>
    <name evidence="2" type="ORF">A2Y62_04610</name>
</gene>
<reference evidence="2 3" key="1">
    <citation type="journal article" date="2016" name="Nat. Commun.">
        <title>Thousands of microbial genomes shed light on interconnected biogeochemical processes in an aquifer system.</title>
        <authorList>
            <person name="Anantharaman K."/>
            <person name="Brown C.T."/>
            <person name="Hug L.A."/>
            <person name="Sharon I."/>
            <person name="Castelle C.J."/>
            <person name="Probst A.J."/>
            <person name="Thomas B.C."/>
            <person name="Singh A."/>
            <person name="Wilkins M.J."/>
            <person name="Karaoz U."/>
            <person name="Brodie E.L."/>
            <person name="Williams K.H."/>
            <person name="Hubbard S.S."/>
            <person name="Banfield J.F."/>
        </authorList>
    </citation>
    <scope>NUCLEOTIDE SEQUENCE [LARGE SCALE GENOMIC DNA]</scope>
</reference>
<dbReference type="InterPro" id="IPR011473">
    <property type="entry name" value="DUF1579"/>
</dbReference>
<protein>
    <recommendedName>
        <fullName evidence="4">DUF1579 domain-containing protein</fullName>
    </recommendedName>
</protein>
<evidence type="ECO:0000313" key="2">
    <source>
        <dbReference type="EMBL" id="OGF65067.1"/>
    </source>
</evidence>
<dbReference type="Proteomes" id="UP000178943">
    <property type="component" value="Unassembled WGS sequence"/>
</dbReference>
<sequence>MKKSLHTFKIFLLLFVSGCFIANAQEQQLTVADEIATMMEIWQKNTIPVEEHKALEYFAGEWNVDIKIWYELDKPPFTSSGASSNSLILGGRYLLQKFNGSYANTFFDGMNITGYDTLKKVYRTFCIDSLGTSFNLMEGACEKSGKICSYTGDWNDYIEKKKMKVKEIITIIDQNKYVSEIYQISEAGEEIKTMEIIYTRKNEQD</sequence>
<keyword evidence="1" id="KW-0732">Signal</keyword>
<name>A0A1F5VNT7_9BACT</name>
<dbReference type="STRING" id="1817863.A2Y62_04610"/>
<evidence type="ECO:0000256" key="1">
    <source>
        <dbReference type="SAM" id="SignalP"/>
    </source>
</evidence>
<organism evidence="2 3">
    <name type="scientific">Candidatus Fischerbacteria bacterium RBG_13_37_8</name>
    <dbReference type="NCBI Taxonomy" id="1817863"/>
    <lineage>
        <taxon>Bacteria</taxon>
        <taxon>Candidatus Fischeribacteriota</taxon>
    </lineage>
</organism>
<feature type="signal peptide" evidence="1">
    <location>
        <begin position="1"/>
        <end position="24"/>
    </location>
</feature>
<comment type="caution">
    <text evidence="2">The sequence shown here is derived from an EMBL/GenBank/DDBJ whole genome shotgun (WGS) entry which is preliminary data.</text>
</comment>
<evidence type="ECO:0000313" key="3">
    <source>
        <dbReference type="Proteomes" id="UP000178943"/>
    </source>
</evidence>
<evidence type="ECO:0008006" key="4">
    <source>
        <dbReference type="Google" id="ProtNLM"/>
    </source>
</evidence>
<dbReference type="Pfam" id="PF07617">
    <property type="entry name" value="DUF1579"/>
    <property type="match status" value="1"/>
</dbReference>
<dbReference type="AlphaFoldDB" id="A0A1F5VNT7"/>
<feature type="chain" id="PRO_5009522027" description="DUF1579 domain-containing protein" evidence="1">
    <location>
        <begin position="25"/>
        <end position="205"/>
    </location>
</feature>
<proteinExistence type="predicted"/>